<dbReference type="PANTHER" id="PTHR10629:SF52">
    <property type="entry name" value="DNA (CYTOSINE-5)-METHYLTRANSFERASE 1"/>
    <property type="match status" value="1"/>
</dbReference>
<dbReference type="PROSITE" id="PS00094">
    <property type="entry name" value="C5_MTASE_1"/>
    <property type="match status" value="1"/>
</dbReference>
<name>A0ABW3H0T5_9SPHN</name>
<proteinExistence type="inferred from homology"/>
<keyword evidence="4" id="KW-0680">Restriction system</keyword>
<evidence type="ECO:0000256" key="4">
    <source>
        <dbReference type="ARBA" id="ARBA00022747"/>
    </source>
</evidence>
<keyword evidence="3 6" id="KW-0949">S-adenosyl-L-methionine</keyword>
<evidence type="ECO:0000256" key="3">
    <source>
        <dbReference type="ARBA" id="ARBA00022691"/>
    </source>
</evidence>
<dbReference type="GO" id="GO:0003886">
    <property type="term" value="F:DNA (cytosine-5-)-methyltransferase activity"/>
    <property type="evidence" value="ECO:0007669"/>
    <property type="project" value="UniProtKB-EC"/>
</dbReference>
<evidence type="ECO:0000313" key="10">
    <source>
        <dbReference type="Proteomes" id="UP001596977"/>
    </source>
</evidence>
<dbReference type="PRINTS" id="PR00105">
    <property type="entry name" value="C5METTRFRASE"/>
</dbReference>
<evidence type="ECO:0000313" key="9">
    <source>
        <dbReference type="EMBL" id="MFD0945043.1"/>
    </source>
</evidence>
<dbReference type="EC" id="2.1.1.37" evidence="8"/>
<evidence type="ECO:0000256" key="2">
    <source>
        <dbReference type="ARBA" id="ARBA00022679"/>
    </source>
</evidence>
<sequence length="384" mass="41815">MGNSGRSDQAVNQALNCVDLFAGAGGFSLAARRAELEVRLAVESDRHAVDTYKANLCKGVRRRPVVLAGDIRPMDPATARRKAYAPDEMCDLLLGGPPCQGFSTHRLNGAGIADERNDLIHVYFAFVRAFAPSVFLMENVPGMLWDRHAETLDRFYMEGACAGYDVQEPVVIDARDFGVPQRRKRVFILGLKRGLSLDGLAWPPKPTHGSPTACAKDATLAPWRNCAHVFAPPAAGDTNDLHMKHGKDLIDAFMRTPLNGGSRRDSGRLLACHAKHDGHKDVYGRIDPSQPAPTMTTACINPSKGRFVHPTLPHGITARQAARIQTFPEDFTFSGGLMAAGVQIGNAVPIELGERLIRHLMPLLRSARFAESAIEEREPEAVSA</sequence>
<evidence type="ECO:0000256" key="1">
    <source>
        <dbReference type="ARBA" id="ARBA00022603"/>
    </source>
</evidence>
<dbReference type="SUPFAM" id="SSF53335">
    <property type="entry name" value="S-adenosyl-L-methionine-dependent methyltransferases"/>
    <property type="match status" value="1"/>
</dbReference>
<dbReference type="InterPro" id="IPR018117">
    <property type="entry name" value="C5_DNA_meth_AS"/>
</dbReference>
<dbReference type="EMBL" id="JBHTJG010000001">
    <property type="protein sequence ID" value="MFD0945043.1"/>
    <property type="molecule type" value="Genomic_DNA"/>
</dbReference>
<evidence type="ECO:0000256" key="8">
    <source>
        <dbReference type="RuleBase" id="RU000417"/>
    </source>
</evidence>
<keyword evidence="10" id="KW-1185">Reference proteome</keyword>
<dbReference type="Pfam" id="PF00145">
    <property type="entry name" value="DNA_methylase"/>
    <property type="match status" value="1"/>
</dbReference>
<dbReference type="InterPro" id="IPR029063">
    <property type="entry name" value="SAM-dependent_MTases_sf"/>
</dbReference>
<dbReference type="Proteomes" id="UP001596977">
    <property type="component" value="Unassembled WGS sequence"/>
</dbReference>
<dbReference type="PANTHER" id="PTHR10629">
    <property type="entry name" value="CYTOSINE-SPECIFIC METHYLTRANSFERASE"/>
    <property type="match status" value="1"/>
</dbReference>
<feature type="active site" evidence="6">
    <location>
        <position position="99"/>
    </location>
</feature>
<dbReference type="Gene3D" id="3.90.120.10">
    <property type="entry name" value="DNA Methylase, subunit A, domain 2"/>
    <property type="match status" value="1"/>
</dbReference>
<dbReference type="GO" id="GO:0032259">
    <property type="term" value="P:methylation"/>
    <property type="evidence" value="ECO:0007669"/>
    <property type="project" value="UniProtKB-KW"/>
</dbReference>
<reference evidence="10" key="1">
    <citation type="journal article" date="2019" name="Int. J. Syst. Evol. Microbiol.">
        <title>The Global Catalogue of Microorganisms (GCM) 10K type strain sequencing project: providing services to taxonomists for standard genome sequencing and annotation.</title>
        <authorList>
            <consortium name="The Broad Institute Genomics Platform"/>
            <consortium name="The Broad Institute Genome Sequencing Center for Infectious Disease"/>
            <person name="Wu L."/>
            <person name="Ma J."/>
        </authorList>
    </citation>
    <scope>NUCLEOTIDE SEQUENCE [LARGE SCALE GENOMIC DNA]</scope>
    <source>
        <strain evidence="10">CCUG 62982</strain>
    </source>
</reference>
<dbReference type="PROSITE" id="PS51679">
    <property type="entry name" value="SAM_MT_C5"/>
    <property type="match status" value="1"/>
</dbReference>
<dbReference type="InterPro" id="IPR050390">
    <property type="entry name" value="C5-Methyltransferase"/>
</dbReference>
<organism evidence="9 10">
    <name type="scientific">Sphingomonas canadensis</name>
    <dbReference type="NCBI Taxonomy" id="1219257"/>
    <lineage>
        <taxon>Bacteria</taxon>
        <taxon>Pseudomonadati</taxon>
        <taxon>Pseudomonadota</taxon>
        <taxon>Alphaproteobacteria</taxon>
        <taxon>Sphingomonadales</taxon>
        <taxon>Sphingomonadaceae</taxon>
        <taxon>Sphingomonas</taxon>
    </lineage>
</organism>
<comment type="caution">
    <text evidence="9">The sequence shown here is derived from an EMBL/GenBank/DDBJ whole genome shotgun (WGS) entry which is preliminary data.</text>
</comment>
<keyword evidence="2 6" id="KW-0808">Transferase</keyword>
<keyword evidence="1 6" id="KW-0489">Methyltransferase</keyword>
<dbReference type="NCBIfam" id="TIGR00675">
    <property type="entry name" value="dcm"/>
    <property type="match status" value="1"/>
</dbReference>
<comment type="similarity">
    <text evidence="6 7">Belongs to the class I-like SAM-binding methyltransferase superfamily. C5-methyltransferase family.</text>
</comment>
<dbReference type="RefSeq" id="WP_264942689.1">
    <property type="nucleotide sequence ID" value="NZ_JAPDRA010000001.1"/>
</dbReference>
<dbReference type="InterPro" id="IPR001525">
    <property type="entry name" value="C5_MeTfrase"/>
</dbReference>
<gene>
    <name evidence="9" type="ORF">ACFQ1E_01690</name>
</gene>
<evidence type="ECO:0000256" key="7">
    <source>
        <dbReference type="RuleBase" id="RU000416"/>
    </source>
</evidence>
<accession>A0ABW3H0T5</accession>
<protein>
    <recommendedName>
        <fullName evidence="8">Cytosine-specific methyltransferase</fullName>
        <ecNumber evidence="8">2.1.1.37</ecNumber>
    </recommendedName>
</protein>
<evidence type="ECO:0000256" key="5">
    <source>
        <dbReference type="ARBA" id="ARBA00047422"/>
    </source>
</evidence>
<dbReference type="Gene3D" id="3.40.50.150">
    <property type="entry name" value="Vaccinia Virus protein VP39"/>
    <property type="match status" value="1"/>
</dbReference>
<evidence type="ECO:0000256" key="6">
    <source>
        <dbReference type="PROSITE-ProRule" id="PRU01016"/>
    </source>
</evidence>
<comment type="catalytic activity">
    <reaction evidence="5 8">
        <text>a 2'-deoxycytidine in DNA + S-adenosyl-L-methionine = a 5-methyl-2'-deoxycytidine in DNA + S-adenosyl-L-homocysteine + H(+)</text>
        <dbReference type="Rhea" id="RHEA:13681"/>
        <dbReference type="Rhea" id="RHEA-COMP:11369"/>
        <dbReference type="Rhea" id="RHEA-COMP:11370"/>
        <dbReference type="ChEBI" id="CHEBI:15378"/>
        <dbReference type="ChEBI" id="CHEBI:57856"/>
        <dbReference type="ChEBI" id="CHEBI:59789"/>
        <dbReference type="ChEBI" id="CHEBI:85452"/>
        <dbReference type="ChEBI" id="CHEBI:85454"/>
        <dbReference type="EC" id="2.1.1.37"/>
    </reaction>
</comment>